<evidence type="ECO:0000313" key="4">
    <source>
        <dbReference type="Proteomes" id="UP000034207"/>
    </source>
</evidence>
<evidence type="ECO:0000313" key="3">
    <source>
        <dbReference type="EMBL" id="KKQ92997.1"/>
    </source>
</evidence>
<feature type="transmembrane region" description="Helical" evidence="2">
    <location>
        <begin position="380"/>
        <end position="398"/>
    </location>
</feature>
<feature type="compositionally biased region" description="Polar residues" evidence="1">
    <location>
        <begin position="29"/>
        <end position="52"/>
    </location>
</feature>
<reference evidence="3 4" key="1">
    <citation type="journal article" date="2015" name="Nature">
        <title>rRNA introns, odd ribosomes, and small enigmatic genomes across a large radiation of phyla.</title>
        <authorList>
            <person name="Brown C.T."/>
            <person name="Hug L.A."/>
            <person name="Thomas B.C."/>
            <person name="Sharon I."/>
            <person name="Castelle C.J."/>
            <person name="Singh A."/>
            <person name="Wilkins M.J."/>
            <person name="Williams K.H."/>
            <person name="Banfield J.F."/>
        </authorList>
    </citation>
    <scope>NUCLEOTIDE SEQUENCE [LARGE SCALE GENOMIC DNA]</scope>
</reference>
<feature type="compositionally biased region" description="Polar residues" evidence="1">
    <location>
        <begin position="10"/>
        <end position="22"/>
    </location>
</feature>
<dbReference type="AlphaFoldDB" id="A0A0G0LPJ9"/>
<feature type="region of interest" description="Disordered" evidence="1">
    <location>
        <begin position="310"/>
        <end position="329"/>
    </location>
</feature>
<accession>A0A0G0LPJ9</accession>
<evidence type="ECO:0000256" key="1">
    <source>
        <dbReference type="SAM" id="MobiDB-lite"/>
    </source>
</evidence>
<feature type="region of interest" description="Disordered" evidence="1">
    <location>
        <begin position="278"/>
        <end position="301"/>
    </location>
</feature>
<feature type="compositionally biased region" description="Pro residues" evidence="1">
    <location>
        <begin position="316"/>
        <end position="329"/>
    </location>
</feature>
<keyword evidence="2" id="KW-0812">Transmembrane</keyword>
<keyword evidence="2" id="KW-1133">Transmembrane helix</keyword>
<feature type="region of interest" description="Disordered" evidence="1">
    <location>
        <begin position="230"/>
        <end position="249"/>
    </location>
</feature>
<dbReference type="EMBL" id="LBVV01000030">
    <property type="protein sequence ID" value="KKQ92997.1"/>
    <property type="molecule type" value="Genomic_DNA"/>
</dbReference>
<evidence type="ECO:0000256" key="2">
    <source>
        <dbReference type="SAM" id="Phobius"/>
    </source>
</evidence>
<organism evidence="3 4">
    <name type="scientific">candidate division CPR2 bacterium GW2011_GWC2_39_10</name>
    <dbReference type="NCBI Taxonomy" id="1618345"/>
    <lineage>
        <taxon>Bacteria</taxon>
        <taxon>Bacteria division CPR2</taxon>
    </lineage>
</organism>
<feature type="region of interest" description="Disordered" evidence="1">
    <location>
        <begin position="1"/>
        <end position="62"/>
    </location>
</feature>
<comment type="caution">
    <text evidence="3">The sequence shown here is derived from an EMBL/GenBank/DDBJ whole genome shotgun (WGS) entry which is preliminary data.</text>
</comment>
<dbReference type="Proteomes" id="UP000034207">
    <property type="component" value="Unassembled WGS sequence"/>
</dbReference>
<keyword evidence="2" id="KW-0472">Membrane</keyword>
<gene>
    <name evidence="3" type="ORF">UT18_C0030G0007</name>
</gene>
<proteinExistence type="predicted"/>
<dbReference type="STRING" id="1618345.UT18_C0030G0007"/>
<protein>
    <submittedName>
        <fullName evidence="3">Uncharacterized protein</fullName>
    </submittedName>
</protein>
<name>A0A0G0LPJ9_UNCC2</name>
<sequence>MIVKEKNKSVPDTTDNDNSFNNMAADYGKNTSSAKPSDDNNMASVSAVQDQNDVPDDAVLTNANDNKDITSLQSLEDLIDKEIGQEKGSLETISEEIAAVQTNAPVFAELNAALGDLTGSISESPTVDTGASLSSGLDSAVAALAGQGSSLDSAVSGLNQNVNEQEAPVQKAFDASKIDFHFASVEDKKPKNFFDNIIHPGDKPPSATPDLQSEVGKDIKPLDFGNKLMPENEQPVNSPAPKPSMFSSPKEANADFIKEIEAAEEKKMEAIRDKNRELPPIIKSSGPDAKVIQPQGPGDTTNETVIDRSAVEPSSSLPPVPAAAMPPSPVRPSIAATAGLNPNPVSSQPTTSRHFDFSADANNIILPHERVDVKKIVVKIIYGLILVVFVVVLTYLGFKFWKQTK</sequence>